<reference evidence="1 2" key="2">
    <citation type="submission" date="2018-11" db="EMBL/GenBank/DDBJ databases">
        <authorList>
            <consortium name="Pathogen Informatics"/>
        </authorList>
    </citation>
    <scope>NUCLEOTIDE SEQUENCE [LARGE SCALE GENOMIC DNA]</scope>
</reference>
<dbReference type="AlphaFoldDB" id="A0A0N4TL66"/>
<evidence type="ECO:0000313" key="1">
    <source>
        <dbReference type="EMBL" id="VDN90264.1"/>
    </source>
</evidence>
<dbReference type="WBParaSite" id="BPAG_0000911601-mRNA-1">
    <property type="protein sequence ID" value="BPAG_0000911601-mRNA-1"/>
    <property type="gene ID" value="BPAG_0000911601"/>
</dbReference>
<keyword evidence="2" id="KW-1185">Reference proteome</keyword>
<protein>
    <submittedName>
        <fullName evidence="1 3">Uncharacterized protein</fullName>
    </submittedName>
</protein>
<proteinExistence type="predicted"/>
<reference evidence="3" key="1">
    <citation type="submission" date="2017-02" db="UniProtKB">
        <authorList>
            <consortium name="WormBaseParasite"/>
        </authorList>
    </citation>
    <scope>IDENTIFICATION</scope>
</reference>
<name>A0A0N4TL66_BRUPA</name>
<accession>A0A0N4TL66</accession>
<gene>
    <name evidence="1" type="ORF">BPAG_LOCUS9078</name>
</gene>
<dbReference type="Proteomes" id="UP000278627">
    <property type="component" value="Unassembled WGS sequence"/>
</dbReference>
<sequence>MCHDACTGKDDPIQQILESDPKTTLTYPETIISLKNTGNLTRLFVGLTIGGTHTLYCF</sequence>
<dbReference type="EMBL" id="UZAD01013146">
    <property type="protein sequence ID" value="VDN90264.1"/>
    <property type="molecule type" value="Genomic_DNA"/>
</dbReference>
<organism evidence="3">
    <name type="scientific">Brugia pahangi</name>
    <name type="common">Filarial nematode worm</name>
    <dbReference type="NCBI Taxonomy" id="6280"/>
    <lineage>
        <taxon>Eukaryota</taxon>
        <taxon>Metazoa</taxon>
        <taxon>Ecdysozoa</taxon>
        <taxon>Nematoda</taxon>
        <taxon>Chromadorea</taxon>
        <taxon>Rhabditida</taxon>
        <taxon>Spirurina</taxon>
        <taxon>Spiruromorpha</taxon>
        <taxon>Filarioidea</taxon>
        <taxon>Onchocercidae</taxon>
        <taxon>Brugia</taxon>
    </lineage>
</organism>
<evidence type="ECO:0000313" key="3">
    <source>
        <dbReference type="WBParaSite" id="BPAG_0000911601-mRNA-1"/>
    </source>
</evidence>
<evidence type="ECO:0000313" key="2">
    <source>
        <dbReference type="Proteomes" id="UP000278627"/>
    </source>
</evidence>